<dbReference type="HOGENOM" id="CLU_2092759_0_0_6"/>
<keyword evidence="1" id="KW-0472">Membrane</keyword>
<dbReference type="Proteomes" id="UP000032749">
    <property type="component" value="Chromosome"/>
</dbReference>
<proteinExistence type="predicted"/>
<dbReference type="AlphaFoldDB" id="R4YRL6"/>
<dbReference type="OrthoDB" id="10004459at2"/>
<reference evidence="2 3" key="1">
    <citation type="journal article" date="2013" name="Nat. Commun.">
        <title>Genome sequence and functional genomic analysis of the oil-degrading bacterium Oleispira antarctica.</title>
        <authorList>
            <person name="Kube M."/>
            <person name="Chernikova T.N."/>
            <person name="Al-Ramahi Y."/>
            <person name="Beloqui A."/>
            <person name="Lopez-Cortez N."/>
            <person name="Guazzaroni M.E."/>
            <person name="Heipieper H.J."/>
            <person name="Klages S."/>
            <person name="Kotsyurbenko O.R."/>
            <person name="Langer I."/>
            <person name="Nechitaylo T.Y."/>
            <person name="Lunsdorf H."/>
            <person name="Fernandez M."/>
            <person name="Juarez S."/>
            <person name="Ciordia S."/>
            <person name="Singer A."/>
            <person name="Kagan O."/>
            <person name="Egorova O."/>
            <person name="Petit P.A."/>
            <person name="Stogios P."/>
            <person name="Kim Y."/>
            <person name="Tchigvintsev A."/>
            <person name="Flick R."/>
            <person name="Denaro R."/>
            <person name="Genovese M."/>
            <person name="Albar J.P."/>
            <person name="Reva O.N."/>
            <person name="Martinez-Gomariz M."/>
            <person name="Tran H."/>
            <person name="Ferrer M."/>
            <person name="Savchenko A."/>
            <person name="Yakunin A.F."/>
            <person name="Yakimov M.M."/>
            <person name="Golyshina O.V."/>
            <person name="Reinhardt R."/>
            <person name="Golyshin P.N."/>
        </authorList>
    </citation>
    <scope>NUCLEOTIDE SEQUENCE [LARGE SCALE GENOMIC DNA]</scope>
</reference>
<keyword evidence="3" id="KW-1185">Reference proteome</keyword>
<evidence type="ECO:0000313" key="3">
    <source>
        <dbReference type="Proteomes" id="UP000032749"/>
    </source>
</evidence>
<evidence type="ECO:0000313" key="2">
    <source>
        <dbReference type="EMBL" id="CCK77555.1"/>
    </source>
</evidence>
<gene>
    <name evidence="2" type="ORF">OLEAN_C33790</name>
</gene>
<feature type="transmembrane region" description="Helical" evidence="1">
    <location>
        <begin position="9"/>
        <end position="32"/>
    </location>
</feature>
<sequence>MNQINYTKIFLVVLFAVLIASITTGIIFKAWIQYEASVALEQTSLAMQKSVQASKLKRARIAAEFKLKAESRKRQLERQQLINMRENKRQASIRKTNIKTCDFWKQAYSKENNGYNKAMLDSACKRAMSL</sequence>
<keyword evidence="1" id="KW-1133">Transmembrane helix</keyword>
<protein>
    <submittedName>
        <fullName evidence="2">Uncharacterized protein</fullName>
    </submittedName>
</protein>
<name>R4YRL6_OLEAN</name>
<accession>R4YRL6</accession>
<keyword evidence="1" id="KW-0812">Transmembrane</keyword>
<dbReference type="STRING" id="698738.OLEAN_C33790"/>
<organism evidence="2 3">
    <name type="scientific">Oleispira antarctica RB-8</name>
    <dbReference type="NCBI Taxonomy" id="698738"/>
    <lineage>
        <taxon>Bacteria</taxon>
        <taxon>Pseudomonadati</taxon>
        <taxon>Pseudomonadota</taxon>
        <taxon>Gammaproteobacteria</taxon>
        <taxon>Oceanospirillales</taxon>
        <taxon>Oceanospirillaceae</taxon>
        <taxon>Oleispira</taxon>
    </lineage>
</organism>
<evidence type="ECO:0000256" key="1">
    <source>
        <dbReference type="SAM" id="Phobius"/>
    </source>
</evidence>
<dbReference type="TCDB" id="1.M.15.2.1">
    <property type="family name" value="putative phage spanin 15 (spanin15) family"/>
</dbReference>
<dbReference type="KEGG" id="oai:OLEAN_C33790"/>
<dbReference type="EMBL" id="FO203512">
    <property type="protein sequence ID" value="CCK77555.1"/>
    <property type="molecule type" value="Genomic_DNA"/>
</dbReference>